<comment type="caution">
    <text evidence="1">The sequence shown here is derived from an EMBL/GenBank/DDBJ whole genome shotgun (WGS) entry which is preliminary data.</text>
</comment>
<dbReference type="Gene3D" id="3.40.50.2000">
    <property type="entry name" value="Glycogen Phosphorylase B"/>
    <property type="match status" value="2"/>
</dbReference>
<sequence length="323" mass="35132">MATEDRLRPLVDEMGLPWRRIEGDETGIIEQPHVQKMLADGQLFKMMKVVAAWKKQFDELAISRSFITALEGADIVVTGGLCLTRALCVAEKMGAGFVCLAPGPTVPTSEFPIWALPVPCACLNRWTYNFLFKLLWGQEKKHINEFRTRDLQLAPMRSGPLSIFEQYHFPMIVAASELTCGPKMVVPSDYPSYAVVGGFIFPPEGTFNLEPQLAEFMGGSTDDLSAAPTSSDGRPVVYLGWGSMPAPDPVRMVRLARELCEAANCRAVLVAGWSGLLDPLNTDCAAAVAQAAEGGTVLVVKSTPHDWLLPRCAALVHHCGIGT</sequence>
<name>A0A0M0K405_9EUKA</name>
<dbReference type="GO" id="GO:0016740">
    <property type="term" value="F:transferase activity"/>
    <property type="evidence" value="ECO:0007669"/>
    <property type="project" value="UniProtKB-KW"/>
</dbReference>
<proteinExistence type="predicted"/>
<dbReference type="InterPro" id="IPR050426">
    <property type="entry name" value="Glycosyltransferase_28"/>
</dbReference>
<accession>A0A0M0K405</accession>
<dbReference type="SUPFAM" id="SSF53756">
    <property type="entry name" value="UDP-Glycosyltransferase/glycogen phosphorylase"/>
    <property type="match status" value="1"/>
</dbReference>
<reference evidence="2" key="1">
    <citation type="journal article" date="2015" name="PLoS Genet.">
        <title>Genome Sequence and Transcriptome Analyses of Chrysochromulina tobin: Metabolic Tools for Enhanced Algal Fitness in the Prominent Order Prymnesiales (Haptophyceae).</title>
        <authorList>
            <person name="Hovde B.T."/>
            <person name="Deodato C.R."/>
            <person name="Hunsperger H.M."/>
            <person name="Ryken S.A."/>
            <person name="Yost W."/>
            <person name="Jha R.K."/>
            <person name="Patterson J."/>
            <person name="Monnat R.J. Jr."/>
            <person name="Barlow S.B."/>
            <person name="Starkenburg S.R."/>
            <person name="Cattolico R.A."/>
        </authorList>
    </citation>
    <scope>NUCLEOTIDE SEQUENCE</scope>
    <source>
        <strain evidence="2">CCMP291</strain>
    </source>
</reference>
<keyword evidence="1" id="KW-0808">Transferase</keyword>
<protein>
    <submittedName>
        <fullName evidence="1">Sterol 3-beta-glucosyltransferase</fullName>
    </submittedName>
</protein>
<evidence type="ECO:0000313" key="2">
    <source>
        <dbReference type="Proteomes" id="UP000037460"/>
    </source>
</evidence>
<dbReference type="PANTHER" id="PTHR48050:SF13">
    <property type="entry name" value="STEROL 3-BETA-GLUCOSYLTRANSFERASE UGT80A2"/>
    <property type="match status" value="1"/>
</dbReference>
<dbReference type="OrthoDB" id="5835829at2759"/>
<dbReference type="AlphaFoldDB" id="A0A0M0K405"/>
<dbReference type="EMBL" id="JWZX01001491">
    <property type="protein sequence ID" value="KOO33545.1"/>
    <property type="molecule type" value="Genomic_DNA"/>
</dbReference>
<dbReference type="Proteomes" id="UP000037460">
    <property type="component" value="Unassembled WGS sequence"/>
</dbReference>
<evidence type="ECO:0000313" key="1">
    <source>
        <dbReference type="EMBL" id="KOO33545.1"/>
    </source>
</evidence>
<dbReference type="PANTHER" id="PTHR48050">
    <property type="entry name" value="STEROL 3-BETA-GLUCOSYLTRANSFERASE"/>
    <property type="match status" value="1"/>
</dbReference>
<organism evidence="1 2">
    <name type="scientific">Chrysochromulina tobinii</name>
    <dbReference type="NCBI Taxonomy" id="1460289"/>
    <lineage>
        <taxon>Eukaryota</taxon>
        <taxon>Haptista</taxon>
        <taxon>Haptophyta</taxon>
        <taxon>Prymnesiophyceae</taxon>
        <taxon>Prymnesiales</taxon>
        <taxon>Chrysochromulinaceae</taxon>
        <taxon>Chrysochromulina</taxon>
    </lineage>
</organism>
<gene>
    <name evidence="1" type="ORF">Ctob_007180</name>
</gene>
<keyword evidence="2" id="KW-1185">Reference proteome</keyword>